<dbReference type="Proteomes" id="UP000199315">
    <property type="component" value="Unassembled WGS sequence"/>
</dbReference>
<dbReference type="CDD" id="cd02619">
    <property type="entry name" value="Peptidase_C1"/>
    <property type="match status" value="1"/>
</dbReference>
<dbReference type="InterPro" id="IPR000668">
    <property type="entry name" value="Peptidase_C1A_C"/>
</dbReference>
<accession>A0A1D3TPW2</accession>
<evidence type="ECO:0000256" key="1">
    <source>
        <dbReference type="ARBA" id="ARBA00008455"/>
    </source>
</evidence>
<evidence type="ECO:0000313" key="5">
    <source>
        <dbReference type="EMBL" id="SCP95475.1"/>
    </source>
</evidence>
<keyword evidence="6" id="KW-1185">Reference proteome</keyword>
<proteinExistence type="inferred from homology"/>
<dbReference type="Gene3D" id="2.60.40.1080">
    <property type="match status" value="1"/>
</dbReference>
<dbReference type="SUPFAM" id="SSF54001">
    <property type="entry name" value="Cysteine proteinases"/>
    <property type="match status" value="1"/>
</dbReference>
<dbReference type="SUPFAM" id="SSF49373">
    <property type="entry name" value="Invasin/intimin cell-adhesion fragments"/>
    <property type="match status" value="1"/>
</dbReference>
<dbReference type="PROSITE" id="PS00639">
    <property type="entry name" value="THIOL_PROTEASE_HIS"/>
    <property type="match status" value="1"/>
</dbReference>
<dbReference type="SMART" id="SM00645">
    <property type="entry name" value="Pept_C1"/>
    <property type="match status" value="1"/>
</dbReference>
<keyword evidence="5" id="KW-0645">Protease</keyword>
<feature type="domain" description="BIG2" evidence="3">
    <location>
        <begin position="630"/>
        <end position="708"/>
    </location>
</feature>
<evidence type="ECO:0000259" key="4">
    <source>
        <dbReference type="SMART" id="SM00645"/>
    </source>
</evidence>
<dbReference type="InterPro" id="IPR025282">
    <property type="entry name" value="DUF4214"/>
</dbReference>
<gene>
    <name evidence="5" type="ORF">SAMN05421730_1001596</name>
</gene>
<dbReference type="PROSITE" id="PS00139">
    <property type="entry name" value="THIOL_PROTEASE_CYS"/>
    <property type="match status" value="1"/>
</dbReference>
<dbReference type="InterPro" id="IPR013128">
    <property type="entry name" value="Peptidase_C1A"/>
</dbReference>
<feature type="domain" description="Peptidase C1A papain C-terminal" evidence="4">
    <location>
        <begin position="122"/>
        <end position="369"/>
    </location>
</feature>
<dbReference type="InterPro" id="IPR038255">
    <property type="entry name" value="PBS_linker_sf"/>
</dbReference>
<dbReference type="SMART" id="SM00635">
    <property type="entry name" value="BID_2"/>
    <property type="match status" value="1"/>
</dbReference>
<dbReference type="InterPro" id="IPR008964">
    <property type="entry name" value="Invasin/intimin_cell_adhesion"/>
</dbReference>
<protein>
    <submittedName>
        <fullName evidence="5">Cysteine protease, C1A family</fullName>
    </submittedName>
</protein>
<feature type="region of interest" description="Disordered" evidence="2">
    <location>
        <begin position="78"/>
        <end position="98"/>
    </location>
</feature>
<dbReference type="InterPro" id="IPR000169">
    <property type="entry name" value="Pept_cys_AS"/>
</dbReference>
<dbReference type="InterPro" id="IPR003343">
    <property type="entry name" value="Big_2"/>
</dbReference>
<dbReference type="Gene3D" id="1.10.3130.20">
    <property type="entry name" value="Phycobilisome linker domain"/>
    <property type="match status" value="2"/>
</dbReference>
<evidence type="ECO:0000313" key="6">
    <source>
        <dbReference type="Proteomes" id="UP000199315"/>
    </source>
</evidence>
<dbReference type="AlphaFoldDB" id="A0A1D3TPW2"/>
<dbReference type="GO" id="GO:0006508">
    <property type="term" value="P:proteolysis"/>
    <property type="evidence" value="ECO:0007669"/>
    <property type="project" value="UniProtKB-KW"/>
</dbReference>
<dbReference type="Pfam" id="PF00112">
    <property type="entry name" value="Peptidase_C1"/>
    <property type="match status" value="1"/>
</dbReference>
<dbReference type="Pfam" id="PF18560">
    <property type="entry name" value="Lectin_like"/>
    <property type="match status" value="1"/>
</dbReference>
<dbReference type="InterPro" id="IPR025660">
    <property type="entry name" value="Pept_his_AS"/>
</dbReference>
<evidence type="ECO:0000256" key="2">
    <source>
        <dbReference type="SAM" id="MobiDB-lite"/>
    </source>
</evidence>
<organism evidence="5 6">
    <name type="scientific">Anaerobium acetethylicum</name>
    <dbReference type="NCBI Taxonomy" id="1619234"/>
    <lineage>
        <taxon>Bacteria</taxon>
        <taxon>Bacillati</taxon>
        <taxon>Bacillota</taxon>
        <taxon>Clostridia</taxon>
        <taxon>Lachnospirales</taxon>
        <taxon>Lachnospiraceae</taxon>
        <taxon>Anaerobium</taxon>
    </lineage>
</organism>
<dbReference type="GO" id="GO:0008234">
    <property type="term" value="F:cysteine-type peptidase activity"/>
    <property type="evidence" value="ECO:0007669"/>
    <property type="project" value="InterPro"/>
</dbReference>
<dbReference type="InterPro" id="IPR038765">
    <property type="entry name" value="Papain-like_cys_pep_sf"/>
</dbReference>
<name>A0A1D3TPW2_9FIRM</name>
<comment type="similarity">
    <text evidence="1">Belongs to the peptidase C1 family.</text>
</comment>
<dbReference type="PANTHER" id="PTHR12411">
    <property type="entry name" value="CYSTEINE PROTEASE FAMILY C1-RELATED"/>
    <property type="match status" value="1"/>
</dbReference>
<dbReference type="InterPro" id="IPR040528">
    <property type="entry name" value="Lectin-like"/>
</dbReference>
<evidence type="ECO:0000259" key="3">
    <source>
        <dbReference type="SMART" id="SM00635"/>
    </source>
</evidence>
<dbReference type="STRING" id="1619234.SAMN05421730_1001596"/>
<reference evidence="5 6" key="1">
    <citation type="submission" date="2016-09" db="EMBL/GenBank/DDBJ databases">
        <authorList>
            <person name="Capua I."/>
            <person name="De Benedictis P."/>
            <person name="Joannis T."/>
            <person name="Lombin L.H."/>
            <person name="Cattoli G."/>
        </authorList>
    </citation>
    <scope>NUCLEOTIDE SEQUENCE [LARGE SCALE GENOMIC DNA]</scope>
    <source>
        <strain evidence="5 6">GluBS11</strain>
    </source>
</reference>
<dbReference type="Pfam" id="PF02368">
    <property type="entry name" value="Big_2"/>
    <property type="match status" value="1"/>
</dbReference>
<sequence length="953" mass="105376">MLVLHENKSSAGVKFQGPFFMFHRKSFGRCMNVKKSAHLIQTALITGVLLMVSMIRMFSGNVWNGIGYEETGNIIITDSGTENHTEPDAAEASGSGQNYGYIDNGLRIDRVEENNGLLRSSTPSGYDLRNSAGASYVTPVKDQGIYGTCWAFAVIAAAESNLVKTGLKDSSIDLSEYHLSYFHYNTVTDSLGGTAGDFVLLLSADKYPYLTKGGDYFSATYTLAKWIGFAEESISRYPDAAGTPQKPDNGIAYRDAAHMQNAYWISMEDKDIIKQMIMTRGAVAVSYYHNYKYLNSAANSYYCFDPIGYANHGVVIVGWDDNYPRTNFTVQPASNGAWLIKNSWGSSFGDQGFFWISYEDSVMKTSTAFSFESEKADNYDCNYQYDGGVSTAYMEFTDTCMISNVFSVHGSSGNDESLQAVSFLLKSVNTEYRIQIYKNPMDEANPASGTKMLDIPQTGTALYAGYHTVKLHKPVILGYGDRFAVVIELKKTGGTVSFCYDYDNSTNLWIDYNAYSEKGQSFYSSNGGLVWTDLSAGGKANIRLKAFTAIADKIDIAGATVDPIGSRFYTGSQITPEVTVRYGKNMLIKDVDYTISYSNNTAVGTATAVLTGIRGYMGTKSAEFQIVPVRTTGVGLDITSTTIGTIGTSVQLTAAISPADATDRRLVWSSGDLEIVVVDDTGKVTAAANGKTTITVTTVDGGFTAACEVSVNDRIISFVERLYEKVLERIPGRDETAYYWSTLKDGSRTGAEVGWGFVFSSECRNRNLNNAGYVGMLYETFLNRQPDMEGIEYWTGLLDNGVSREYVFKKSVESEEYEALCSASGIVRGYIILTEPGNQNAELTMFICSLYREILGRDAEKEGLNYYAGEILAKRMTLVEASKNFIFSPEFENRKVPDTEYVKILYRAFMDREFDQPGLDFHMKRMEDGTSRAEILDGFAYSPEFHSIVKKFE</sequence>
<dbReference type="Gene3D" id="3.90.70.10">
    <property type="entry name" value="Cysteine proteinases"/>
    <property type="match status" value="1"/>
</dbReference>
<dbReference type="OrthoDB" id="3648721at2"/>
<keyword evidence="5" id="KW-0378">Hydrolase</keyword>
<dbReference type="Pfam" id="PF13946">
    <property type="entry name" value="DUF4214"/>
    <property type="match status" value="2"/>
</dbReference>
<dbReference type="EMBL" id="FMKA01000001">
    <property type="protein sequence ID" value="SCP95475.1"/>
    <property type="molecule type" value="Genomic_DNA"/>
</dbReference>